<dbReference type="AlphaFoldDB" id="A0A1F8E3U4"/>
<protein>
    <submittedName>
        <fullName evidence="2">Uncharacterized protein</fullName>
    </submittedName>
</protein>
<keyword evidence="1" id="KW-0472">Membrane</keyword>
<keyword evidence="1" id="KW-0812">Transmembrane</keyword>
<proteinExistence type="predicted"/>
<reference evidence="2 3" key="1">
    <citation type="journal article" date="2016" name="Nat. Commun.">
        <title>Thousands of microbial genomes shed light on interconnected biogeochemical processes in an aquifer system.</title>
        <authorList>
            <person name="Anantharaman K."/>
            <person name="Brown C.T."/>
            <person name="Hug L.A."/>
            <person name="Sharon I."/>
            <person name="Castelle C.J."/>
            <person name="Probst A.J."/>
            <person name="Thomas B.C."/>
            <person name="Singh A."/>
            <person name="Wilkins M.J."/>
            <person name="Karaoz U."/>
            <person name="Brodie E.L."/>
            <person name="Williams K.H."/>
            <person name="Hubbard S.S."/>
            <person name="Banfield J.F."/>
        </authorList>
    </citation>
    <scope>NUCLEOTIDE SEQUENCE [LARGE SCALE GENOMIC DNA]</scope>
</reference>
<organism evidence="2 3">
    <name type="scientific">Candidatus Wolfebacteria bacterium RIFOXYD1_FULL_48_65</name>
    <dbReference type="NCBI Taxonomy" id="1802561"/>
    <lineage>
        <taxon>Bacteria</taxon>
        <taxon>Candidatus Wolfeibacteriota</taxon>
    </lineage>
</organism>
<evidence type="ECO:0000256" key="1">
    <source>
        <dbReference type="SAM" id="Phobius"/>
    </source>
</evidence>
<feature type="transmembrane region" description="Helical" evidence="1">
    <location>
        <begin position="14"/>
        <end position="33"/>
    </location>
</feature>
<dbReference type="Proteomes" id="UP000179057">
    <property type="component" value="Unassembled WGS sequence"/>
</dbReference>
<accession>A0A1F8E3U4</accession>
<evidence type="ECO:0000313" key="3">
    <source>
        <dbReference type="Proteomes" id="UP000179057"/>
    </source>
</evidence>
<name>A0A1F8E3U4_9BACT</name>
<sequence>MEKSDHQEKVFNRISLIGLLILTGVIIYVTLSYREQEYIRSIREEYKNKDSMIYKNCTEKAVNMRYLYIPEYVDKMRRCGLLEVR</sequence>
<dbReference type="EMBL" id="MGIV01000006">
    <property type="protein sequence ID" value="OGM95452.1"/>
    <property type="molecule type" value="Genomic_DNA"/>
</dbReference>
<evidence type="ECO:0000313" key="2">
    <source>
        <dbReference type="EMBL" id="OGM95452.1"/>
    </source>
</evidence>
<comment type="caution">
    <text evidence="2">The sequence shown here is derived from an EMBL/GenBank/DDBJ whole genome shotgun (WGS) entry which is preliminary data.</text>
</comment>
<gene>
    <name evidence="2" type="ORF">A2610_01005</name>
</gene>
<keyword evidence="1" id="KW-1133">Transmembrane helix</keyword>